<evidence type="ECO:0000256" key="15">
    <source>
        <dbReference type="ARBA" id="ARBA00038904"/>
    </source>
</evidence>
<keyword evidence="7 17" id="KW-0479">Metal-binding</keyword>
<dbReference type="GO" id="GO:0005524">
    <property type="term" value="F:ATP binding"/>
    <property type="evidence" value="ECO:0007669"/>
    <property type="project" value="UniProtKB-UniRule"/>
</dbReference>
<evidence type="ECO:0000256" key="7">
    <source>
        <dbReference type="ARBA" id="ARBA00022723"/>
    </source>
</evidence>
<evidence type="ECO:0000256" key="3">
    <source>
        <dbReference type="ARBA" id="ARBA00022448"/>
    </source>
</evidence>
<reference evidence="19 20" key="1">
    <citation type="submission" date="2015-05" db="EMBL/GenBank/DDBJ databases">
        <title>Photobacterium galathea sp. nov.</title>
        <authorList>
            <person name="Machado H."/>
            <person name="Gram L."/>
        </authorList>
    </citation>
    <scope>NUCLEOTIDE SEQUENCE [LARGE SCALE GENOMIC DNA]</scope>
    <source>
        <strain evidence="19 20">CGMCC 1.12159</strain>
    </source>
</reference>
<keyword evidence="8 17" id="KW-0547">Nucleotide-binding</keyword>
<keyword evidence="3" id="KW-0813">Transport</keyword>
<evidence type="ECO:0000256" key="17">
    <source>
        <dbReference type="RuleBase" id="RU362081"/>
    </source>
</evidence>
<feature type="transmembrane region" description="Helical" evidence="17">
    <location>
        <begin position="174"/>
        <end position="197"/>
    </location>
</feature>
<dbReference type="NCBIfam" id="TIGR01494">
    <property type="entry name" value="ATPase_P-type"/>
    <property type="match status" value="1"/>
</dbReference>
<evidence type="ECO:0000256" key="6">
    <source>
        <dbReference type="ARBA" id="ARBA00022692"/>
    </source>
</evidence>
<dbReference type="PRINTS" id="PR00119">
    <property type="entry name" value="CATATPASE"/>
</dbReference>
<keyword evidence="10" id="KW-0460">Magnesium</keyword>
<keyword evidence="6 17" id="KW-0812">Transmembrane</keyword>
<dbReference type="PANTHER" id="PTHR43520:SF5">
    <property type="entry name" value="CATION-TRANSPORTING P-TYPE ATPASE-RELATED"/>
    <property type="match status" value="1"/>
</dbReference>
<dbReference type="InterPro" id="IPR008250">
    <property type="entry name" value="ATPase_P-typ_transduc_dom_A_sf"/>
</dbReference>
<dbReference type="GO" id="GO:0016887">
    <property type="term" value="F:ATP hydrolysis activity"/>
    <property type="evidence" value="ECO:0007669"/>
    <property type="project" value="InterPro"/>
</dbReference>
<dbReference type="InterPro" id="IPR001757">
    <property type="entry name" value="P_typ_ATPase"/>
</dbReference>
<dbReference type="OrthoDB" id="9814270at2"/>
<evidence type="ECO:0000256" key="4">
    <source>
        <dbReference type="ARBA" id="ARBA00022475"/>
    </source>
</evidence>
<dbReference type="InterPro" id="IPR018303">
    <property type="entry name" value="ATPase_P-typ_P_site"/>
</dbReference>
<keyword evidence="5" id="KW-0597">Phosphoprotein</keyword>
<dbReference type="GO" id="GO:0055070">
    <property type="term" value="P:copper ion homeostasis"/>
    <property type="evidence" value="ECO:0007669"/>
    <property type="project" value="TreeGrafter"/>
</dbReference>
<dbReference type="CDD" id="cd00371">
    <property type="entry name" value="HMA"/>
    <property type="match status" value="1"/>
</dbReference>
<evidence type="ECO:0000256" key="9">
    <source>
        <dbReference type="ARBA" id="ARBA00022840"/>
    </source>
</evidence>
<name>A0A0J1H6D8_9GAMM</name>
<evidence type="ECO:0000256" key="5">
    <source>
        <dbReference type="ARBA" id="ARBA00022553"/>
    </source>
</evidence>
<evidence type="ECO:0000313" key="20">
    <source>
        <dbReference type="Proteomes" id="UP000036097"/>
    </source>
</evidence>
<dbReference type="InterPro" id="IPR036412">
    <property type="entry name" value="HAD-like_sf"/>
</dbReference>
<keyword evidence="11" id="KW-1278">Translocase</keyword>
<evidence type="ECO:0000313" key="19">
    <source>
        <dbReference type="EMBL" id="KLV07280.1"/>
    </source>
</evidence>
<dbReference type="PROSITE" id="PS50846">
    <property type="entry name" value="HMA_2"/>
    <property type="match status" value="1"/>
</dbReference>
<feature type="transmembrane region" description="Helical" evidence="17">
    <location>
        <begin position="749"/>
        <end position="768"/>
    </location>
</feature>
<dbReference type="PATRIC" id="fig|1195763.3.peg.1508"/>
<dbReference type="SUPFAM" id="SSF81653">
    <property type="entry name" value="Calcium ATPase, transduction domain A"/>
    <property type="match status" value="1"/>
</dbReference>
<dbReference type="Gene3D" id="3.40.1110.10">
    <property type="entry name" value="Calcium-transporting ATPase, cytoplasmic domain N"/>
    <property type="match status" value="1"/>
</dbReference>
<organism evidence="19 20">
    <name type="scientific">Photobacterium aquae</name>
    <dbReference type="NCBI Taxonomy" id="1195763"/>
    <lineage>
        <taxon>Bacteria</taxon>
        <taxon>Pseudomonadati</taxon>
        <taxon>Pseudomonadota</taxon>
        <taxon>Gammaproteobacteria</taxon>
        <taxon>Vibrionales</taxon>
        <taxon>Vibrionaceae</taxon>
        <taxon>Photobacterium</taxon>
    </lineage>
</organism>
<comment type="caution">
    <text evidence="19">The sequence shown here is derived from an EMBL/GenBank/DDBJ whole genome shotgun (WGS) entry which is preliminary data.</text>
</comment>
<dbReference type="Gene3D" id="3.30.70.100">
    <property type="match status" value="1"/>
</dbReference>
<dbReference type="EMBL" id="LDOT01000006">
    <property type="protein sequence ID" value="KLV07280.1"/>
    <property type="molecule type" value="Genomic_DNA"/>
</dbReference>
<dbReference type="NCBIfam" id="TIGR01511">
    <property type="entry name" value="ATPase-IB1_Cu"/>
    <property type="match status" value="1"/>
</dbReference>
<evidence type="ECO:0000256" key="13">
    <source>
        <dbReference type="ARBA" id="ARBA00023065"/>
    </source>
</evidence>
<dbReference type="InterPro" id="IPR006121">
    <property type="entry name" value="HMA_dom"/>
</dbReference>
<keyword evidence="13" id="KW-0406">Ion transport</keyword>
<dbReference type="GO" id="GO:0005507">
    <property type="term" value="F:copper ion binding"/>
    <property type="evidence" value="ECO:0007669"/>
    <property type="project" value="TreeGrafter"/>
</dbReference>
<comment type="catalytic activity">
    <reaction evidence="16">
        <text>Cu(2+)(in) + ATP + H2O = Cu(2+)(out) + ADP + phosphate + H(+)</text>
        <dbReference type="Rhea" id="RHEA:10376"/>
        <dbReference type="ChEBI" id="CHEBI:15377"/>
        <dbReference type="ChEBI" id="CHEBI:15378"/>
        <dbReference type="ChEBI" id="CHEBI:29036"/>
        <dbReference type="ChEBI" id="CHEBI:30616"/>
        <dbReference type="ChEBI" id="CHEBI:43474"/>
        <dbReference type="ChEBI" id="CHEBI:456216"/>
        <dbReference type="EC" id="7.2.2.9"/>
    </reaction>
</comment>
<dbReference type="Pfam" id="PF00702">
    <property type="entry name" value="Hydrolase"/>
    <property type="match status" value="1"/>
</dbReference>
<feature type="transmembrane region" description="Helical" evidence="17">
    <location>
        <begin position="447"/>
        <end position="471"/>
    </location>
</feature>
<accession>A0A0J1H6D8</accession>
<feature type="transmembrane region" description="Helical" evidence="17">
    <location>
        <begin position="271"/>
        <end position="289"/>
    </location>
</feature>
<keyword evidence="9 17" id="KW-0067">ATP-binding</keyword>
<evidence type="ECO:0000259" key="18">
    <source>
        <dbReference type="PROSITE" id="PS50846"/>
    </source>
</evidence>
<dbReference type="InterPro" id="IPR023299">
    <property type="entry name" value="ATPase_P-typ_cyto_dom_N"/>
</dbReference>
<dbReference type="Pfam" id="PF12156">
    <property type="entry name" value="ATPase-cat_bd"/>
    <property type="match status" value="1"/>
</dbReference>
<dbReference type="InterPro" id="IPR023298">
    <property type="entry name" value="ATPase_P-typ_TM_dom_sf"/>
</dbReference>
<dbReference type="InterPro" id="IPR021993">
    <property type="entry name" value="ATPase-cat-bd"/>
</dbReference>
<dbReference type="STRING" id="1195763.ABT56_07055"/>
<dbReference type="SUPFAM" id="SSF56784">
    <property type="entry name" value="HAD-like"/>
    <property type="match status" value="1"/>
</dbReference>
<evidence type="ECO:0000256" key="14">
    <source>
        <dbReference type="ARBA" id="ARBA00023136"/>
    </source>
</evidence>
<feature type="transmembrane region" description="Helical" evidence="17">
    <location>
        <begin position="243"/>
        <end position="265"/>
    </location>
</feature>
<comment type="subcellular location">
    <subcellularLocation>
        <location evidence="1">Cell membrane</location>
        <topology evidence="1">Multi-pass membrane protein</topology>
    </subcellularLocation>
</comment>
<dbReference type="Pfam" id="PF00122">
    <property type="entry name" value="E1-E2_ATPase"/>
    <property type="match status" value="1"/>
</dbReference>
<keyword evidence="14 17" id="KW-0472">Membrane</keyword>
<dbReference type="Gene3D" id="3.40.50.1000">
    <property type="entry name" value="HAD superfamily/HAD-like"/>
    <property type="match status" value="1"/>
</dbReference>
<dbReference type="AlphaFoldDB" id="A0A0J1H6D8"/>
<dbReference type="NCBIfam" id="TIGR01525">
    <property type="entry name" value="ATPase-IB_hvy"/>
    <property type="match status" value="1"/>
</dbReference>
<dbReference type="Gene3D" id="2.70.150.10">
    <property type="entry name" value="Calcium-transporting ATPase, cytoplasmic transduction domain A"/>
    <property type="match status" value="1"/>
</dbReference>
<comment type="similarity">
    <text evidence="2 17">Belongs to the cation transport ATPase (P-type) (TC 3.A.3) family. Type IB subfamily.</text>
</comment>
<dbReference type="GO" id="GO:0005886">
    <property type="term" value="C:plasma membrane"/>
    <property type="evidence" value="ECO:0007669"/>
    <property type="project" value="UniProtKB-SubCell"/>
</dbReference>
<dbReference type="PROSITE" id="PS00154">
    <property type="entry name" value="ATPASE_E1_E2"/>
    <property type="match status" value="1"/>
</dbReference>
<dbReference type="RefSeq" id="WP_047878132.1">
    <property type="nucleotide sequence ID" value="NZ_LDOT01000006.1"/>
</dbReference>
<proteinExistence type="inferred from homology"/>
<keyword evidence="20" id="KW-1185">Reference proteome</keyword>
<dbReference type="SUPFAM" id="SSF81665">
    <property type="entry name" value="Calcium ATPase, transmembrane domain M"/>
    <property type="match status" value="1"/>
</dbReference>
<keyword evidence="4 17" id="KW-1003">Cell membrane</keyword>
<feature type="transmembrane region" description="Helical" evidence="17">
    <location>
        <begin position="420"/>
        <end position="441"/>
    </location>
</feature>
<evidence type="ECO:0000256" key="1">
    <source>
        <dbReference type="ARBA" id="ARBA00004651"/>
    </source>
</evidence>
<dbReference type="EC" id="7.2.2.9" evidence="15"/>
<sequence>MTKDCYHCGDPVPQGCCHQVEILGEMREMCCPGCEAVATTIVESGLTSYYQYRTAPAEKADLVPQQLQSLLLYDHDEIQQDFVRNTGNDKEATLSLDGVSCAACAWLIEKQLMREDGVRSIRVNTTTHRALLSWDPKQAKLSHLLSVIHRLGYKAAPFEADAHEQMYHQTMKTYLYRLGIAGIATMQVMMLAVALYFEIFGDLDAEFKSYLRWVSLIFATPVLLYSALPFYLNAWRNLRAKTLGMDVPVSIALLFAYVASLYATVMEKGEVFFESIAMFTFFLLLGRFLEMRARRHAAAASANLLKLVPAMATLEDGSQIAAKTLKIGDTVTILPGESLPADGVITAGQTAIDESMLTGEPMPVVRHIGDTVYAGTINGEGNITLKVIQDRQNSLISNIVRLQDEAQVSKPKVAEVADIVARYFVAAILIISAGTWLYWHQQKPDDALWITLAVLVATCPCALSLATPTALTCSTSSLGRLGILLRRGHVLETLCNVNQLVIDKTGTVTEGNIRIVETLVFTHHSKEYVTQLAAELERFANHPIAKAFATFRAESPLFSHVENDIGSGLVGALNEQQWKIGKVSFALDTETLDTLNLTEAEQFQVWLSCNGSPVAAFKLDDPIREDSAELIKQFQAAGIKVTMLTGDHSTAAQTVAEKLNVDNLIAGASPKGKLEYLRSLDDRDVALMVGDGVNDAPVLAGAHLSVAMGGGTDVAKSSADMVLLGDQLSRLLKARQLALKTRKIIRENLAWALGYNLIILPLAVAGFVAPYIAVVGMSASSIIVVSNSLRLLKEHG</sequence>
<evidence type="ECO:0000256" key="16">
    <source>
        <dbReference type="ARBA" id="ARBA00047424"/>
    </source>
</evidence>
<feature type="transmembrane region" description="Helical" evidence="17">
    <location>
        <begin position="209"/>
        <end position="231"/>
    </location>
</feature>
<evidence type="ECO:0000256" key="10">
    <source>
        <dbReference type="ARBA" id="ARBA00022842"/>
    </source>
</evidence>
<gene>
    <name evidence="19" type="ORF">ABT56_07055</name>
</gene>
<dbReference type="FunFam" id="2.70.150.10:FF:000002">
    <property type="entry name" value="Copper-transporting ATPase 1, putative"/>
    <property type="match status" value="1"/>
</dbReference>
<dbReference type="GO" id="GO:0043682">
    <property type="term" value="F:P-type divalent copper transporter activity"/>
    <property type="evidence" value="ECO:0007669"/>
    <property type="project" value="UniProtKB-EC"/>
</dbReference>
<dbReference type="Pfam" id="PF00403">
    <property type="entry name" value="HMA"/>
    <property type="match status" value="1"/>
</dbReference>
<dbReference type="InterPro" id="IPR027256">
    <property type="entry name" value="P-typ_ATPase_IB"/>
</dbReference>
<dbReference type="PANTHER" id="PTHR43520">
    <property type="entry name" value="ATP7, ISOFORM B"/>
    <property type="match status" value="1"/>
</dbReference>
<dbReference type="InterPro" id="IPR036163">
    <property type="entry name" value="HMA_dom_sf"/>
</dbReference>
<evidence type="ECO:0000256" key="2">
    <source>
        <dbReference type="ARBA" id="ARBA00006024"/>
    </source>
</evidence>
<dbReference type="NCBIfam" id="TIGR01512">
    <property type="entry name" value="ATPase-IB2_Cd"/>
    <property type="match status" value="1"/>
</dbReference>
<evidence type="ECO:0000256" key="11">
    <source>
        <dbReference type="ARBA" id="ARBA00022967"/>
    </source>
</evidence>
<dbReference type="InterPro" id="IPR023214">
    <property type="entry name" value="HAD_sf"/>
</dbReference>
<dbReference type="PROSITE" id="PS01229">
    <property type="entry name" value="COF_2"/>
    <property type="match status" value="1"/>
</dbReference>
<dbReference type="InterPro" id="IPR059000">
    <property type="entry name" value="ATPase_P-type_domA"/>
</dbReference>
<evidence type="ECO:0000256" key="8">
    <source>
        <dbReference type="ARBA" id="ARBA00022741"/>
    </source>
</evidence>
<evidence type="ECO:0000256" key="12">
    <source>
        <dbReference type="ARBA" id="ARBA00022989"/>
    </source>
</evidence>
<protein>
    <recommendedName>
        <fullName evidence="15">P-type Cu(2+) transporter</fullName>
        <ecNumber evidence="15">7.2.2.9</ecNumber>
    </recommendedName>
</protein>
<dbReference type="SUPFAM" id="SSF55008">
    <property type="entry name" value="HMA, heavy metal-associated domain"/>
    <property type="match status" value="1"/>
</dbReference>
<dbReference type="CDD" id="cd02079">
    <property type="entry name" value="P-type_ATPase_HM"/>
    <property type="match status" value="1"/>
</dbReference>
<dbReference type="Proteomes" id="UP000036097">
    <property type="component" value="Unassembled WGS sequence"/>
</dbReference>
<keyword evidence="12 17" id="KW-1133">Transmembrane helix</keyword>
<feature type="domain" description="HMA" evidence="18">
    <location>
        <begin position="90"/>
        <end position="156"/>
    </location>
</feature>
<dbReference type="FunFam" id="3.30.70.100:FF:000005">
    <property type="entry name" value="Copper-exporting P-type ATPase A"/>
    <property type="match status" value="1"/>
</dbReference>